<dbReference type="AlphaFoldDB" id="B4VMT5"/>
<evidence type="ECO:0000313" key="2">
    <source>
        <dbReference type="Proteomes" id="UP000003835"/>
    </source>
</evidence>
<organism evidence="1 2">
    <name type="scientific">Coleofasciculus chthonoplastes PCC 7420</name>
    <dbReference type="NCBI Taxonomy" id="118168"/>
    <lineage>
        <taxon>Bacteria</taxon>
        <taxon>Bacillati</taxon>
        <taxon>Cyanobacteriota</taxon>
        <taxon>Cyanophyceae</taxon>
        <taxon>Coleofasciculales</taxon>
        <taxon>Coleofasciculaceae</taxon>
        <taxon>Coleofasciculus</taxon>
    </lineage>
</organism>
<gene>
    <name evidence="1" type="ORF">MC7420_1941</name>
</gene>
<proteinExistence type="predicted"/>
<dbReference type="HOGENOM" id="CLU_3214845_0_0_3"/>
<sequence length="44" mass="5033">MHRKLTGFTLTAQPQKIAKQDVQQGKGILRILPFLKSSRKSLIR</sequence>
<evidence type="ECO:0000313" key="1">
    <source>
        <dbReference type="EMBL" id="EDX76938.1"/>
    </source>
</evidence>
<name>B4VMT5_9CYAN</name>
<accession>B4VMT5</accession>
<protein>
    <submittedName>
        <fullName evidence="1">Uncharacterized protein</fullName>
    </submittedName>
</protein>
<keyword evidence="2" id="KW-1185">Reference proteome</keyword>
<dbReference type="EMBL" id="DS989845">
    <property type="protein sequence ID" value="EDX76938.1"/>
    <property type="molecule type" value="Genomic_DNA"/>
</dbReference>
<reference evidence="1 2" key="1">
    <citation type="submission" date="2008-07" db="EMBL/GenBank/DDBJ databases">
        <authorList>
            <person name="Tandeau de Marsac N."/>
            <person name="Ferriera S."/>
            <person name="Johnson J."/>
            <person name="Kravitz S."/>
            <person name="Beeson K."/>
            <person name="Sutton G."/>
            <person name="Rogers Y.-H."/>
            <person name="Friedman R."/>
            <person name="Frazier M."/>
            <person name="Venter J.C."/>
        </authorList>
    </citation>
    <scope>NUCLEOTIDE SEQUENCE [LARGE SCALE GENOMIC DNA]</scope>
    <source>
        <strain evidence="1 2">PCC 7420</strain>
    </source>
</reference>
<dbReference type="Proteomes" id="UP000003835">
    <property type="component" value="Unassembled WGS sequence"/>
</dbReference>